<keyword evidence="3" id="KW-1185">Reference proteome</keyword>
<evidence type="ECO:0000313" key="3">
    <source>
        <dbReference type="Proteomes" id="UP000002572"/>
    </source>
</evidence>
<accession>E6W0L1</accession>
<organism evidence="2 3">
    <name type="scientific">Desulfurispirillum indicum (strain ATCC BAA-1389 / DSM 22839 / S5)</name>
    <dbReference type="NCBI Taxonomy" id="653733"/>
    <lineage>
        <taxon>Bacteria</taxon>
        <taxon>Pseudomonadati</taxon>
        <taxon>Chrysiogenota</taxon>
        <taxon>Chrysiogenia</taxon>
        <taxon>Chrysiogenales</taxon>
        <taxon>Chrysiogenaceae</taxon>
        <taxon>Desulfurispirillum</taxon>
    </lineage>
</organism>
<feature type="region of interest" description="Disordered" evidence="1">
    <location>
        <begin position="1"/>
        <end position="31"/>
    </location>
</feature>
<dbReference type="KEGG" id="din:Selin_0515"/>
<gene>
    <name evidence="2" type="ordered locus">Selin_0515</name>
</gene>
<proteinExistence type="predicted"/>
<feature type="compositionally biased region" description="Polar residues" evidence="1">
    <location>
        <begin position="17"/>
        <end position="27"/>
    </location>
</feature>
<evidence type="ECO:0000256" key="1">
    <source>
        <dbReference type="SAM" id="MobiDB-lite"/>
    </source>
</evidence>
<protein>
    <submittedName>
        <fullName evidence="2">Uncharacterized protein</fullName>
    </submittedName>
</protein>
<reference evidence="2 3" key="1">
    <citation type="submission" date="2010-12" db="EMBL/GenBank/DDBJ databases">
        <title>Complete sequence of Desulfurispirillum indicum S5.</title>
        <authorList>
            <consortium name="US DOE Joint Genome Institute"/>
            <person name="Lucas S."/>
            <person name="Copeland A."/>
            <person name="Lapidus A."/>
            <person name="Cheng J.-F."/>
            <person name="Goodwin L."/>
            <person name="Pitluck S."/>
            <person name="Chertkov O."/>
            <person name="Held B."/>
            <person name="Detter J.C."/>
            <person name="Han C."/>
            <person name="Tapia R."/>
            <person name="Land M."/>
            <person name="Hauser L."/>
            <person name="Kyrpides N."/>
            <person name="Ivanova N."/>
            <person name="Mikhailova N."/>
            <person name="Haggblom M."/>
            <person name="Rauschenbach I."/>
            <person name="Bini E."/>
            <person name="Woyke T."/>
        </authorList>
    </citation>
    <scope>NUCLEOTIDE SEQUENCE [LARGE SCALE GENOMIC DNA]</scope>
    <source>
        <strain evidence="3">ATCC BAA-1389 / DSM 22839 / S5</strain>
    </source>
</reference>
<dbReference type="EMBL" id="CP002432">
    <property type="protein sequence ID" value="ADU65263.1"/>
    <property type="molecule type" value="Genomic_DNA"/>
</dbReference>
<dbReference type="InParanoid" id="E6W0L1"/>
<name>E6W0L1_DESIS</name>
<evidence type="ECO:0000313" key="2">
    <source>
        <dbReference type="EMBL" id="ADU65263.1"/>
    </source>
</evidence>
<dbReference type="Proteomes" id="UP000002572">
    <property type="component" value="Chromosome"/>
</dbReference>
<dbReference type="AlphaFoldDB" id="E6W0L1"/>
<sequence length="178" mass="20040">MPLARLLRSPEMRRNTIDNSSRRNGTRASIPPRNAHFRPWFSLCRSRHPGSYIILFWYGQKRTKKPLTGRAHGGTACFCLSPVGWPSQDAPTGTRRTRRVDATTAATANQKPWRAVVCGPQFQASGRLRRTALGVASQPLLATQKWQGETLAIHVPGGIQACRRDFYPRLLRPDPGRW</sequence>
<dbReference type="HOGENOM" id="CLU_1508279_0_0_0"/>